<proteinExistence type="predicted"/>
<evidence type="ECO:0008006" key="3">
    <source>
        <dbReference type="Google" id="ProtNLM"/>
    </source>
</evidence>
<evidence type="ECO:0000313" key="1">
    <source>
        <dbReference type="EMBL" id="MSU90995.1"/>
    </source>
</evidence>
<sequence length="255" mass="26581">MPASMKAKAARGRGVWSMRAGTTRRGGRQAACRAGAARPSVGRMIRAALLVLSCLAAVPAAVPVAAAAQVQMAAVNPKSARMVEATVRAAGRLFPNLPAVRLTSAIGRVCGGPPASELVRYCTSANLVYLAADIDQRLSEPAAAYLVAHQLGHAAQLRAGIAARADTPELRAALELQADCLAGVILSSTETTASDPAVRAATDHLTAPHWGAEPIENGRPEPLPPTIRGEWLQWGYREADAGRCEVGDLPAAFDR</sequence>
<dbReference type="Pfam" id="PF04228">
    <property type="entry name" value="Zn_peptidase"/>
    <property type="match status" value="1"/>
</dbReference>
<gene>
    <name evidence="1" type="ORF">GE300_15480</name>
</gene>
<keyword evidence="2" id="KW-1185">Reference proteome</keyword>
<dbReference type="Proteomes" id="UP000474957">
    <property type="component" value="Unassembled WGS sequence"/>
</dbReference>
<comment type="caution">
    <text evidence="1">The sequence shown here is derived from an EMBL/GenBank/DDBJ whole genome shotgun (WGS) entry which is preliminary data.</text>
</comment>
<reference evidence="1 2" key="1">
    <citation type="submission" date="2019-10" db="EMBL/GenBank/DDBJ databases">
        <title>Cognatihalovulum marinum gen. nov. sp. nov., a new member of the family Rhodobacteraceae isolated from deep seawater of the Northwest Indian Ocean.</title>
        <authorList>
            <person name="Ruan C."/>
            <person name="Wang J."/>
            <person name="Zheng X."/>
            <person name="Song L."/>
            <person name="Zhu Y."/>
            <person name="Huang Y."/>
            <person name="Lu Z."/>
            <person name="Du W."/>
            <person name="Huang L."/>
            <person name="Dai X."/>
        </authorList>
    </citation>
    <scope>NUCLEOTIDE SEQUENCE [LARGE SCALE GENOMIC DNA]</scope>
    <source>
        <strain evidence="1 2">2CG4</strain>
    </source>
</reference>
<evidence type="ECO:0000313" key="2">
    <source>
        <dbReference type="Proteomes" id="UP000474957"/>
    </source>
</evidence>
<dbReference type="EMBL" id="WIND01000014">
    <property type="protein sequence ID" value="MSU90995.1"/>
    <property type="molecule type" value="Genomic_DNA"/>
</dbReference>
<dbReference type="AlphaFoldDB" id="A0A6L5Z4H1"/>
<dbReference type="InterPro" id="IPR007343">
    <property type="entry name" value="Uncharacterised_pept_Zn_put"/>
</dbReference>
<accession>A0A6L5Z4H1</accession>
<name>A0A6L5Z4H1_9RHOB</name>
<protein>
    <recommendedName>
        <fullName evidence="3">Metalloprotease</fullName>
    </recommendedName>
</protein>
<organism evidence="1 2">
    <name type="scientific">Halovulum marinum</name>
    <dbReference type="NCBI Taxonomy" id="2662447"/>
    <lineage>
        <taxon>Bacteria</taxon>
        <taxon>Pseudomonadati</taxon>
        <taxon>Pseudomonadota</taxon>
        <taxon>Alphaproteobacteria</taxon>
        <taxon>Rhodobacterales</taxon>
        <taxon>Paracoccaceae</taxon>
        <taxon>Halovulum</taxon>
    </lineage>
</organism>